<comment type="caution">
    <text evidence="2">The sequence shown here is derived from an EMBL/GenBank/DDBJ whole genome shotgun (WGS) entry which is preliminary data.</text>
</comment>
<feature type="region of interest" description="Disordered" evidence="1">
    <location>
        <begin position="59"/>
        <end position="130"/>
    </location>
</feature>
<dbReference type="Proteomes" id="UP000094527">
    <property type="component" value="Unassembled WGS sequence"/>
</dbReference>
<evidence type="ECO:0000313" key="3">
    <source>
        <dbReference type="Proteomes" id="UP000094527"/>
    </source>
</evidence>
<feature type="compositionally biased region" description="Low complexity" evidence="1">
    <location>
        <begin position="69"/>
        <end position="104"/>
    </location>
</feature>
<gene>
    <name evidence="2" type="ORF">Ocin01_17219</name>
</gene>
<name>A0A1D2M977_ORCCI</name>
<reference evidence="2 3" key="1">
    <citation type="journal article" date="2016" name="Genome Biol. Evol.">
        <title>Gene Family Evolution Reflects Adaptation to Soil Environmental Stressors in the Genome of the Collembolan Orchesella cincta.</title>
        <authorList>
            <person name="Faddeeva-Vakhrusheva A."/>
            <person name="Derks M.F."/>
            <person name="Anvar S.Y."/>
            <person name="Agamennone V."/>
            <person name="Suring W."/>
            <person name="Smit S."/>
            <person name="van Straalen N.M."/>
            <person name="Roelofs D."/>
        </authorList>
    </citation>
    <scope>NUCLEOTIDE SEQUENCE [LARGE SCALE GENOMIC DNA]</scope>
    <source>
        <tissue evidence="2">Mixed pool</tissue>
    </source>
</reference>
<sequence>MYVVICTTRPRRTILQMWKNISATPPSPLTTLVLPGLIHGGVQNRCGIPLRMIEPRRRNSWAVTRKPSQDSNLSSSRNDSSATSNSTATWRLSRSSVSSDAASHSGGGKSSFKRISTGGGGPPPVTSGLVSNSMSGRGLEMPWCQPAGASNSRPKTAAAAAVVAAAAASAVPTGSASGRRVSSSTSGAQIHHFRA</sequence>
<dbReference type="AlphaFoldDB" id="A0A1D2M977"/>
<feature type="region of interest" description="Disordered" evidence="1">
    <location>
        <begin position="171"/>
        <end position="195"/>
    </location>
</feature>
<keyword evidence="3" id="KW-1185">Reference proteome</keyword>
<protein>
    <submittedName>
        <fullName evidence="2">Uncharacterized protein</fullName>
    </submittedName>
</protein>
<dbReference type="STRING" id="48709.A0A1D2M977"/>
<evidence type="ECO:0000313" key="2">
    <source>
        <dbReference type="EMBL" id="ODM89464.1"/>
    </source>
</evidence>
<proteinExistence type="predicted"/>
<feature type="compositionally biased region" description="Low complexity" evidence="1">
    <location>
        <begin position="171"/>
        <end position="188"/>
    </location>
</feature>
<accession>A0A1D2M977</accession>
<dbReference type="EMBL" id="LJIJ01002623">
    <property type="protein sequence ID" value="ODM89464.1"/>
    <property type="molecule type" value="Genomic_DNA"/>
</dbReference>
<organism evidence="2 3">
    <name type="scientific">Orchesella cincta</name>
    <name type="common">Springtail</name>
    <name type="synonym">Podura cincta</name>
    <dbReference type="NCBI Taxonomy" id="48709"/>
    <lineage>
        <taxon>Eukaryota</taxon>
        <taxon>Metazoa</taxon>
        <taxon>Ecdysozoa</taxon>
        <taxon>Arthropoda</taxon>
        <taxon>Hexapoda</taxon>
        <taxon>Collembola</taxon>
        <taxon>Entomobryomorpha</taxon>
        <taxon>Entomobryoidea</taxon>
        <taxon>Orchesellidae</taxon>
        <taxon>Orchesellinae</taxon>
        <taxon>Orchesella</taxon>
    </lineage>
</organism>
<evidence type="ECO:0000256" key="1">
    <source>
        <dbReference type="SAM" id="MobiDB-lite"/>
    </source>
</evidence>